<comment type="caution">
    <text evidence="2">The sequence shown here is derived from an EMBL/GenBank/DDBJ whole genome shotgun (WGS) entry which is preliminary data.</text>
</comment>
<evidence type="ECO:0000256" key="1">
    <source>
        <dbReference type="SAM" id="Phobius"/>
    </source>
</evidence>
<name>A0A5R9G7W7_9BACL</name>
<dbReference type="AlphaFoldDB" id="A0A5R9G7W7"/>
<dbReference type="OrthoDB" id="9803265at2"/>
<protein>
    <submittedName>
        <fullName evidence="2">DUF4956 domain-containing protein</fullName>
    </submittedName>
</protein>
<keyword evidence="3" id="KW-1185">Reference proteome</keyword>
<dbReference type="Pfam" id="PF16316">
    <property type="entry name" value="DUF4956"/>
    <property type="match status" value="1"/>
</dbReference>
<keyword evidence="1" id="KW-1133">Transmembrane helix</keyword>
<sequence length="233" mass="25376">MLESIESLFSSAAAATTPALTLSHALTTILVSILLGGAISFTYMKTSNRNAYSPNFTLTMMLLPAIVAIIILLIGSNIARAFSLAGAFSIIRFRSAPGDPKDIAYVLFTMAAGLAVGVGSFGYAVLFTVLLCALMFLLSFFKFGERKTTQRLLKVTIPEDLGYEEAFAEVFRTFGIAYELRKVRTTELGSLYELVYAVAMDQATNQKEFLDAIRCRNGNLDITLTMTPTANEI</sequence>
<keyword evidence="1" id="KW-0472">Membrane</keyword>
<proteinExistence type="predicted"/>
<feature type="transmembrane region" description="Helical" evidence="1">
    <location>
        <begin position="63"/>
        <end position="91"/>
    </location>
</feature>
<feature type="transmembrane region" description="Helical" evidence="1">
    <location>
        <begin position="125"/>
        <end position="144"/>
    </location>
</feature>
<evidence type="ECO:0000313" key="3">
    <source>
        <dbReference type="Proteomes" id="UP000309676"/>
    </source>
</evidence>
<reference evidence="2 3" key="1">
    <citation type="submission" date="2019-05" db="EMBL/GenBank/DDBJ databases">
        <authorList>
            <person name="Narsing Rao M.P."/>
            <person name="Li W.J."/>
        </authorList>
    </citation>
    <scope>NUCLEOTIDE SEQUENCE [LARGE SCALE GENOMIC DNA]</scope>
    <source>
        <strain evidence="2 3">SYSU_K30003</strain>
    </source>
</reference>
<accession>A0A5R9G7W7</accession>
<dbReference type="EMBL" id="VCIW01000024">
    <property type="protein sequence ID" value="TLS49134.1"/>
    <property type="molecule type" value="Genomic_DNA"/>
</dbReference>
<dbReference type="InterPro" id="IPR032531">
    <property type="entry name" value="DUF4956"/>
</dbReference>
<feature type="transmembrane region" description="Helical" evidence="1">
    <location>
        <begin position="21"/>
        <end position="43"/>
    </location>
</feature>
<organism evidence="2 3">
    <name type="scientific">Paenibacillus antri</name>
    <dbReference type="NCBI Taxonomy" id="2582848"/>
    <lineage>
        <taxon>Bacteria</taxon>
        <taxon>Bacillati</taxon>
        <taxon>Bacillota</taxon>
        <taxon>Bacilli</taxon>
        <taxon>Bacillales</taxon>
        <taxon>Paenibacillaceae</taxon>
        <taxon>Paenibacillus</taxon>
    </lineage>
</organism>
<keyword evidence="1" id="KW-0812">Transmembrane</keyword>
<dbReference type="Proteomes" id="UP000309676">
    <property type="component" value="Unassembled WGS sequence"/>
</dbReference>
<gene>
    <name evidence="2" type="ORF">FE782_27220</name>
</gene>
<evidence type="ECO:0000313" key="2">
    <source>
        <dbReference type="EMBL" id="TLS49134.1"/>
    </source>
</evidence>
<dbReference type="RefSeq" id="WP_138197516.1">
    <property type="nucleotide sequence ID" value="NZ_VCIW01000024.1"/>
</dbReference>